<dbReference type="InterPro" id="IPR050744">
    <property type="entry name" value="AI-2_Isomerase_LsrG"/>
</dbReference>
<feature type="domain" description="ABM" evidence="1">
    <location>
        <begin position="2"/>
        <end position="91"/>
    </location>
</feature>
<gene>
    <name evidence="2" type="ORF">HDF08_003758</name>
</gene>
<dbReference type="PANTHER" id="PTHR33336">
    <property type="entry name" value="QUINOL MONOOXYGENASE YGIN-RELATED"/>
    <property type="match status" value="1"/>
</dbReference>
<reference evidence="2 3" key="1">
    <citation type="submission" date="2020-07" db="EMBL/GenBank/DDBJ databases">
        <title>Genomic Encyclopedia of Type Strains, Phase IV (KMG-V): Genome sequencing to study the core and pangenomes of soil and plant-associated prokaryotes.</title>
        <authorList>
            <person name="Whitman W."/>
        </authorList>
    </citation>
    <scope>NUCLEOTIDE SEQUENCE [LARGE SCALE GENOMIC DNA]</scope>
    <source>
        <strain evidence="2 3">M8UP22</strain>
    </source>
</reference>
<dbReference type="SUPFAM" id="SSF54909">
    <property type="entry name" value="Dimeric alpha+beta barrel"/>
    <property type="match status" value="1"/>
</dbReference>
<dbReference type="PROSITE" id="PS51725">
    <property type="entry name" value="ABM"/>
    <property type="match status" value="1"/>
</dbReference>
<accession>A0A852VKA0</accession>
<dbReference type="AlphaFoldDB" id="A0A852VKA0"/>
<dbReference type="Proteomes" id="UP000564385">
    <property type="component" value="Unassembled WGS sequence"/>
</dbReference>
<keyword evidence="2" id="KW-0560">Oxidoreductase</keyword>
<comment type="caution">
    <text evidence="2">The sequence shown here is derived from an EMBL/GenBank/DDBJ whole genome shotgun (WGS) entry which is preliminary data.</text>
</comment>
<proteinExistence type="predicted"/>
<evidence type="ECO:0000313" key="2">
    <source>
        <dbReference type="EMBL" id="NYF91639.1"/>
    </source>
</evidence>
<evidence type="ECO:0000259" key="1">
    <source>
        <dbReference type="PROSITE" id="PS51725"/>
    </source>
</evidence>
<sequence>MLSFNVRMTFDQSDRDEIYEILCHITAASRKEPGCVSYIPHFVEGEGCTVLIYEQYVDDAALEHHRGTPHFHQYAIGGLYQKMKERQVENLTAVC</sequence>
<dbReference type="Gene3D" id="3.30.70.100">
    <property type="match status" value="1"/>
</dbReference>
<organism evidence="2 3">
    <name type="scientific">Tunturiibacter lichenicola</name>
    <dbReference type="NCBI Taxonomy" id="2051959"/>
    <lineage>
        <taxon>Bacteria</taxon>
        <taxon>Pseudomonadati</taxon>
        <taxon>Acidobacteriota</taxon>
        <taxon>Terriglobia</taxon>
        <taxon>Terriglobales</taxon>
        <taxon>Acidobacteriaceae</taxon>
        <taxon>Tunturiibacter</taxon>
    </lineage>
</organism>
<dbReference type="InterPro" id="IPR011008">
    <property type="entry name" value="Dimeric_a/b-barrel"/>
</dbReference>
<name>A0A852VKA0_9BACT</name>
<dbReference type="EMBL" id="JACCCU010000003">
    <property type="protein sequence ID" value="NYF91639.1"/>
    <property type="molecule type" value="Genomic_DNA"/>
</dbReference>
<dbReference type="InterPro" id="IPR007138">
    <property type="entry name" value="ABM_dom"/>
</dbReference>
<protein>
    <submittedName>
        <fullName evidence="2">Quinol monooxygenase YgiN</fullName>
    </submittedName>
</protein>
<dbReference type="GO" id="GO:0004497">
    <property type="term" value="F:monooxygenase activity"/>
    <property type="evidence" value="ECO:0007669"/>
    <property type="project" value="UniProtKB-KW"/>
</dbReference>
<evidence type="ECO:0000313" key="3">
    <source>
        <dbReference type="Proteomes" id="UP000564385"/>
    </source>
</evidence>
<dbReference type="Pfam" id="PF03992">
    <property type="entry name" value="ABM"/>
    <property type="match status" value="1"/>
</dbReference>
<dbReference type="PANTHER" id="PTHR33336:SF15">
    <property type="entry name" value="ABM DOMAIN-CONTAINING PROTEIN"/>
    <property type="match status" value="1"/>
</dbReference>
<keyword evidence="2" id="KW-0503">Monooxygenase</keyword>